<dbReference type="Gene3D" id="3.30.9.100">
    <property type="match status" value="1"/>
</dbReference>
<dbReference type="InterPro" id="IPR036188">
    <property type="entry name" value="FAD/NAD-bd_sf"/>
</dbReference>
<dbReference type="Pfam" id="PF01494">
    <property type="entry name" value="FAD_binding_3"/>
    <property type="match status" value="1"/>
</dbReference>
<protein>
    <submittedName>
        <fullName evidence="1">NAD(P)/FAD-dependent oxidoreductase</fullName>
    </submittedName>
</protein>
<dbReference type="RefSeq" id="WP_166103005.1">
    <property type="nucleotide sequence ID" value="NZ_CP096255.1"/>
</dbReference>
<dbReference type="PANTHER" id="PTHR43747:SF1">
    <property type="entry name" value="SLR1998 PROTEIN"/>
    <property type="match status" value="1"/>
</dbReference>
<evidence type="ECO:0000313" key="2">
    <source>
        <dbReference type="Proteomes" id="UP000551709"/>
    </source>
</evidence>
<sequence>MEFDVIIIGAGTAGSVAALNLAPFRRVLLLEANAAPGWRIGESLPGAARRLLSDMGLLDAFVSGGHLPRHALCSAWGGTEPEIRDALASPDGHGWQIDRVVFERQMRDEASRRGAALLSPAKVVRVERAGEGWRVTFERQGETYRAESRLLIDAAGRGSRHLTGVTGPRHVDDKLVCAWIRARNVALPAGCVQVETEADGWWYAAPLPEKAGILAFHTDADLPAARDGRTIPMLLARARRLPMLGGLLLDPNWDQGERGYCGAQGAWLETAAGENWLAAGDAALAFDPIAAQGLFNALYLGLAAAEAAQRWFEGESDALSEYAGEVGRIRDTYVNHRAAFYRQEIRWVNCRFWANRHRHSNDRHVVLRG</sequence>
<dbReference type="Gene3D" id="3.50.50.60">
    <property type="entry name" value="FAD/NAD(P)-binding domain"/>
    <property type="match status" value="1"/>
</dbReference>
<dbReference type="Proteomes" id="UP000551709">
    <property type="component" value="Chromosome"/>
</dbReference>
<dbReference type="InterPro" id="IPR002938">
    <property type="entry name" value="FAD-bd"/>
</dbReference>
<gene>
    <name evidence="1" type="ORF">HAP41_0000009870</name>
</gene>
<accession>A0A8T5VT40</accession>
<dbReference type="SUPFAM" id="SSF51905">
    <property type="entry name" value="FAD/NAD(P)-binding domain"/>
    <property type="match status" value="1"/>
</dbReference>
<evidence type="ECO:0000313" key="1">
    <source>
        <dbReference type="EMBL" id="UPT89244.1"/>
    </source>
</evidence>
<organism evidence="1 2">
    <name type="scientific">Bradyrhizobium barranii subsp. apii</name>
    <dbReference type="NCBI Taxonomy" id="2819348"/>
    <lineage>
        <taxon>Bacteria</taxon>
        <taxon>Pseudomonadati</taxon>
        <taxon>Pseudomonadota</taxon>
        <taxon>Alphaproteobacteria</taxon>
        <taxon>Hyphomicrobiales</taxon>
        <taxon>Nitrobacteraceae</taxon>
        <taxon>Bradyrhizobium</taxon>
        <taxon>Bradyrhizobium barranii</taxon>
    </lineage>
</organism>
<reference evidence="1 2" key="1">
    <citation type="journal article" date="2017" name="Syst. Appl. Microbiol.">
        <title>Soybeans inoculated with root zone soils of Canadian native legumes harbour diverse and novel Bradyrhizobium spp. that possess agricultural potential.</title>
        <authorList>
            <person name="Bromfield E.S.P."/>
            <person name="Cloutier S."/>
            <person name="Tambong J.T."/>
            <person name="Tran Thi T.V."/>
        </authorList>
    </citation>
    <scope>NUCLEOTIDE SEQUENCE [LARGE SCALE GENOMIC DNA]</scope>
    <source>
        <strain evidence="1 2">1S5</strain>
    </source>
</reference>
<proteinExistence type="predicted"/>
<dbReference type="EMBL" id="CP096255">
    <property type="protein sequence ID" value="UPT89244.1"/>
    <property type="molecule type" value="Genomic_DNA"/>
</dbReference>
<dbReference type="AlphaFoldDB" id="A0A8T5VT40"/>
<dbReference type="GO" id="GO:0071949">
    <property type="term" value="F:FAD binding"/>
    <property type="evidence" value="ECO:0007669"/>
    <property type="project" value="InterPro"/>
</dbReference>
<dbReference type="PANTHER" id="PTHR43747">
    <property type="entry name" value="FAD-BINDING PROTEIN"/>
    <property type="match status" value="1"/>
</dbReference>
<dbReference type="InterPro" id="IPR050816">
    <property type="entry name" value="Flavin-dep_Halogenase_NPB"/>
</dbReference>
<name>A0A8T5VT40_9BRAD</name>